<evidence type="ECO:0000256" key="4">
    <source>
        <dbReference type="ARBA" id="ARBA00023015"/>
    </source>
</evidence>
<dbReference type="Pfam" id="PF00072">
    <property type="entry name" value="Response_reg"/>
    <property type="match status" value="1"/>
</dbReference>
<evidence type="ECO:0000313" key="12">
    <source>
        <dbReference type="EMBL" id="NJI02143.1"/>
    </source>
</evidence>
<dbReference type="Pfam" id="PF00486">
    <property type="entry name" value="Trans_reg_C"/>
    <property type="match status" value="1"/>
</dbReference>
<dbReference type="GO" id="GO:0000156">
    <property type="term" value="F:phosphorelay response regulator activity"/>
    <property type="evidence" value="ECO:0007669"/>
    <property type="project" value="TreeGrafter"/>
</dbReference>
<reference evidence="13 14" key="1">
    <citation type="submission" date="2017-04" db="EMBL/GenBank/DDBJ databases">
        <title>Staphylococcus agnetis, a potential pathogen in the broiler production.</title>
        <authorList>
            <person name="Poulsen L."/>
        </authorList>
    </citation>
    <scope>NUCLEOTIDE SEQUENCE [LARGE SCALE GENOMIC DNA]</scope>
    <source>
        <strain evidence="13 14">723_310714_2_2_spleen</strain>
    </source>
</reference>
<dbReference type="InterPro" id="IPR036388">
    <property type="entry name" value="WH-like_DNA-bd_sf"/>
</dbReference>
<dbReference type="Proteomes" id="UP000195208">
    <property type="component" value="Unassembled WGS sequence"/>
</dbReference>
<organism evidence="12 15">
    <name type="scientific">Staphylococcus agnetis</name>
    <dbReference type="NCBI Taxonomy" id="985762"/>
    <lineage>
        <taxon>Bacteria</taxon>
        <taxon>Bacillati</taxon>
        <taxon>Bacillota</taxon>
        <taxon>Bacilli</taxon>
        <taxon>Bacillales</taxon>
        <taxon>Staphylococcaceae</taxon>
        <taxon>Staphylococcus</taxon>
    </lineage>
</organism>
<evidence type="ECO:0000313" key="15">
    <source>
        <dbReference type="Proteomes" id="UP000646308"/>
    </source>
</evidence>
<dbReference type="Gene3D" id="6.10.250.690">
    <property type="match status" value="1"/>
</dbReference>
<evidence type="ECO:0000256" key="1">
    <source>
        <dbReference type="ARBA" id="ARBA00022553"/>
    </source>
</evidence>
<dbReference type="OrthoDB" id="9790442at2"/>
<dbReference type="Gene3D" id="3.40.50.2300">
    <property type="match status" value="1"/>
</dbReference>
<keyword evidence="3" id="KW-0902">Two-component regulatory system</keyword>
<dbReference type="PANTHER" id="PTHR48111">
    <property type="entry name" value="REGULATOR OF RPOS"/>
    <property type="match status" value="1"/>
</dbReference>
<proteinExistence type="predicted"/>
<evidence type="ECO:0000256" key="7">
    <source>
        <dbReference type="ARBA" id="ARBA00040348"/>
    </source>
</evidence>
<evidence type="ECO:0000256" key="3">
    <source>
        <dbReference type="ARBA" id="ARBA00023012"/>
    </source>
</evidence>
<dbReference type="SMART" id="SM00862">
    <property type="entry name" value="Trans_reg_C"/>
    <property type="match status" value="1"/>
</dbReference>
<evidence type="ECO:0000313" key="13">
    <source>
        <dbReference type="EMBL" id="OTW31512.1"/>
    </source>
</evidence>
<dbReference type="GO" id="GO:0006355">
    <property type="term" value="P:regulation of DNA-templated transcription"/>
    <property type="evidence" value="ECO:0007669"/>
    <property type="project" value="InterPro"/>
</dbReference>
<feature type="modified residue" description="4-aspartylphosphate" evidence="8">
    <location>
        <position position="53"/>
    </location>
</feature>
<evidence type="ECO:0000256" key="2">
    <source>
        <dbReference type="ARBA" id="ARBA00022606"/>
    </source>
</evidence>
<dbReference type="PROSITE" id="PS50110">
    <property type="entry name" value="RESPONSE_REGULATORY"/>
    <property type="match status" value="1"/>
</dbReference>
<sequence length="222" mass="25137">MKYKALIIEDDVEIAHIISLNLARLDTHATIAYTGDDGLSKALSSTYDLIILDLMLPGKTGNELMKELKKNITAKIIVVSAKSEVNEKVELLLSGADDYITKPFSKAEFMARVQVQLRNIQASTMPTVLKWKALELNPTKRTVYINEHYLELTNTEFDILALLLTQPETPFTKRQLYETLQGLYIGDDNTINVHISNLRKKLSLYSDDPYIKTVWGIGFMLV</sequence>
<dbReference type="Gene3D" id="1.10.10.10">
    <property type="entry name" value="Winged helix-like DNA-binding domain superfamily/Winged helix DNA-binding domain"/>
    <property type="match status" value="1"/>
</dbReference>
<evidence type="ECO:0000259" key="10">
    <source>
        <dbReference type="PROSITE" id="PS50110"/>
    </source>
</evidence>
<dbReference type="RefSeq" id="WP_060552045.1">
    <property type="nucleotide sequence ID" value="NZ_CP009623.1"/>
</dbReference>
<dbReference type="GO" id="GO:0005829">
    <property type="term" value="C:cytosol"/>
    <property type="evidence" value="ECO:0007669"/>
    <property type="project" value="TreeGrafter"/>
</dbReference>
<evidence type="ECO:0000256" key="5">
    <source>
        <dbReference type="ARBA" id="ARBA00023125"/>
    </source>
</evidence>
<accession>A0A2T4MEH0</accession>
<keyword evidence="2" id="KW-0716">Sensory transduction</keyword>
<dbReference type="PROSITE" id="PS51755">
    <property type="entry name" value="OMPR_PHOB"/>
    <property type="match status" value="1"/>
</dbReference>
<keyword evidence="6" id="KW-0804">Transcription</keyword>
<name>A0A2T4MEH0_9STAP</name>
<evidence type="ECO:0000256" key="6">
    <source>
        <dbReference type="ARBA" id="ARBA00023163"/>
    </source>
</evidence>
<dbReference type="SMART" id="SM00448">
    <property type="entry name" value="REC"/>
    <property type="match status" value="1"/>
</dbReference>
<dbReference type="PANTHER" id="PTHR48111:SF2">
    <property type="entry name" value="RESPONSE REGULATOR SAER"/>
    <property type="match status" value="1"/>
</dbReference>
<dbReference type="InterPro" id="IPR001867">
    <property type="entry name" value="OmpR/PhoB-type_DNA-bd"/>
</dbReference>
<dbReference type="AlphaFoldDB" id="A0A2T4MEH0"/>
<evidence type="ECO:0000256" key="8">
    <source>
        <dbReference type="PROSITE-ProRule" id="PRU00169"/>
    </source>
</evidence>
<dbReference type="EMBL" id="WMFL01000060">
    <property type="protein sequence ID" value="NJI02143.1"/>
    <property type="molecule type" value="Genomic_DNA"/>
</dbReference>
<protein>
    <recommendedName>
        <fullName evidence="7">Response regulator SaeR</fullName>
    </recommendedName>
</protein>
<gene>
    <name evidence="13" type="ORF">B9M88_04315</name>
    <name evidence="12" type="ORF">GLV84_04625</name>
</gene>
<keyword evidence="5 9" id="KW-0238">DNA-binding</keyword>
<evidence type="ECO:0000259" key="11">
    <source>
        <dbReference type="PROSITE" id="PS51755"/>
    </source>
</evidence>
<dbReference type="SUPFAM" id="SSF52172">
    <property type="entry name" value="CheY-like"/>
    <property type="match status" value="1"/>
</dbReference>
<keyword evidence="1 8" id="KW-0597">Phosphoprotein</keyword>
<keyword evidence="14" id="KW-1185">Reference proteome</keyword>
<comment type="caution">
    <text evidence="12">The sequence shown here is derived from an EMBL/GenBank/DDBJ whole genome shotgun (WGS) entry which is preliminary data.</text>
</comment>
<feature type="domain" description="Response regulatory" evidence="10">
    <location>
        <begin position="4"/>
        <end position="117"/>
    </location>
</feature>
<evidence type="ECO:0000313" key="14">
    <source>
        <dbReference type="Proteomes" id="UP000195208"/>
    </source>
</evidence>
<dbReference type="InterPro" id="IPR011006">
    <property type="entry name" value="CheY-like_superfamily"/>
</dbReference>
<dbReference type="KEGG" id="sagq:EP23_09285"/>
<dbReference type="GO" id="GO:0000976">
    <property type="term" value="F:transcription cis-regulatory region binding"/>
    <property type="evidence" value="ECO:0007669"/>
    <property type="project" value="TreeGrafter"/>
</dbReference>
<dbReference type="InterPro" id="IPR001789">
    <property type="entry name" value="Sig_transdc_resp-reg_receiver"/>
</dbReference>
<dbReference type="EMBL" id="NEFX01000007">
    <property type="protein sequence ID" value="OTW31512.1"/>
    <property type="molecule type" value="Genomic_DNA"/>
</dbReference>
<dbReference type="GeneID" id="57692773"/>
<evidence type="ECO:0000256" key="9">
    <source>
        <dbReference type="PROSITE-ProRule" id="PRU01091"/>
    </source>
</evidence>
<dbReference type="InterPro" id="IPR039420">
    <property type="entry name" value="WalR-like"/>
</dbReference>
<feature type="domain" description="OmpR/PhoB-type" evidence="11">
    <location>
        <begin position="126"/>
        <end position="222"/>
    </location>
</feature>
<dbReference type="GO" id="GO:0032993">
    <property type="term" value="C:protein-DNA complex"/>
    <property type="evidence" value="ECO:0007669"/>
    <property type="project" value="TreeGrafter"/>
</dbReference>
<dbReference type="Proteomes" id="UP000646308">
    <property type="component" value="Unassembled WGS sequence"/>
</dbReference>
<reference evidence="12" key="2">
    <citation type="submission" date="2019-11" db="EMBL/GenBank/DDBJ databases">
        <title>Whole genome comparisons of Staphylococcus agnetis isolates from cattle and chickens.</title>
        <authorList>
            <person name="Rhoads D."/>
            <person name="Shwani A."/>
            <person name="Adkins P."/>
            <person name="Calcutt M."/>
            <person name="Middleton J."/>
        </authorList>
    </citation>
    <scope>NUCLEOTIDE SEQUENCE</scope>
    <source>
        <strain evidence="12">1387</strain>
    </source>
</reference>
<feature type="DNA-binding region" description="OmpR/PhoB-type" evidence="9">
    <location>
        <begin position="126"/>
        <end position="222"/>
    </location>
</feature>
<dbReference type="CDD" id="cd00383">
    <property type="entry name" value="trans_reg_C"/>
    <property type="match status" value="1"/>
</dbReference>
<keyword evidence="4" id="KW-0805">Transcription regulation</keyword>